<dbReference type="EMBL" id="AP014866">
    <property type="protein sequence ID" value="BAR87617.1"/>
    <property type="molecule type" value="Genomic_DNA"/>
</dbReference>
<name>A0A9W4A2A6_BACTO</name>
<sequence length="98" mass="11636">MAGSSQELDQKSFSHNRVHNGWALLFDTLYEHWTMWKGPFFDGAHREKYVEFLSVLDKITDNLGTAADAYDYKTFYMRKLRCEMIQLLLHFSRKLIIV</sequence>
<dbReference type="AlphaFoldDB" id="A0A9W4A2A6"/>
<accession>A0A9W4A2A6</accession>
<gene>
    <name evidence="1" type="ORF">KNN_06884</name>
</gene>
<proteinExistence type="predicted"/>
<dbReference type="RefSeq" id="WP_000929144.1">
    <property type="nucleotide sequence ID" value="NZ_AP014866.1"/>
</dbReference>
<dbReference type="Proteomes" id="UP000055316">
    <property type="component" value="Plasmid pKK2"/>
</dbReference>
<reference evidence="1 2" key="1">
    <citation type="submission" date="2015-05" db="EMBL/GenBank/DDBJ databases">
        <title>Whole genome sequence of Bacillus thuringiensis serovar tolworthi Pasteur Institute Standard strain.</title>
        <authorList>
            <person name="Kanda K."/>
            <person name="Nakashima K."/>
            <person name="Nagano Y."/>
        </authorList>
    </citation>
    <scope>NUCLEOTIDE SEQUENCE [LARGE SCALE GENOMIC DNA]</scope>
    <source>
        <strain evidence="1 2">Pasteur Institute Standard strain</strain>
        <plasmid evidence="2">pKK2 DNA</plasmid>
    </source>
</reference>
<keyword evidence="1" id="KW-0614">Plasmid</keyword>
<protein>
    <submittedName>
        <fullName evidence="1">Uncharacterized protein</fullName>
    </submittedName>
</protein>
<geneLocation type="plasmid" evidence="2">
    <name>pKK2 DNA</name>
</geneLocation>
<organism evidence="1 2">
    <name type="scientific">Bacillus thuringiensis subsp. tolworthi</name>
    <dbReference type="NCBI Taxonomy" id="1442"/>
    <lineage>
        <taxon>Bacteria</taxon>
        <taxon>Bacillati</taxon>
        <taxon>Bacillota</taxon>
        <taxon>Bacilli</taxon>
        <taxon>Bacillales</taxon>
        <taxon>Bacillaceae</taxon>
        <taxon>Bacillus</taxon>
        <taxon>Bacillus cereus group</taxon>
    </lineage>
</organism>
<evidence type="ECO:0000313" key="1">
    <source>
        <dbReference type="EMBL" id="BAR87617.1"/>
    </source>
</evidence>
<evidence type="ECO:0000313" key="2">
    <source>
        <dbReference type="Proteomes" id="UP000055316"/>
    </source>
</evidence>